<protein>
    <submittedName>
        <fullName evidence="2">Uncharacterized protein</fullName>
    </submittedName>
</protein>
<keyword evidence="3" id="KW-1185">Reference proteome</keyword>
<sequence>MDRARVNHETMTWARPLVARMLVQCVLLGALIVPVGQANAAPSAPPVTTTSTGEAIFQKGVLGSGEPLEAMHDGGVNLR</sequence>
<evidence type="ECO:0000256" key="1">
    <source>
        <dbReference type="SAM" id="SignalP"/>
    </source>
</evidence>
<gene>
    <name evidence="2" type="ORF">GNZ13_38795</name>
</gene>
<reference evidence="2 3" key="1">
    <citation type="submission" date="2019-11" db="EMBL/GenBank/DDBJ databases">
        <title>Metabolism of dissolved organic matter in forest soils.</title>
        <authorList>
            <person name="Cyle K.T."/>
            <person name="Wilhelm R.C."/>
            <person name="Martinez C.E."/>
        </authorList>
    </citation>
    <scope>NUCLEOTIDE SEQUENCE [LARGE SCALE GENOMIC DNA]</scope>
    <source>
        <strain evidence="2 3">5N</strain>
    </source>
</reference>
<comment type="caution">
    <text evidence="2">The sequence shown here is derived from an EMBL/GenBank/DDBJ whole genome shotgun (WGS) entry which is preliminary data.</text>
</comment>
<dbReference type="AlphaFoldDB" id="A0A972NXT8"/>
<proteinExistence type="predicted"/>
<organism evidence="2 3">
    <name type="scientific">Paraburkholderia elongata</name>
    <dbReference type="NCBI Taxonomy" id="2675747"/>
    <lineage>
        <taxon>Bacteria</taxon>
        <taxon>Pseudomonadati</taxon>
        <taxon>Pseudomonadota</taxon>
        <taxon>Betaproteobacteria</taxon>
        <taxon>Burkholderiales</taxon>
        <taxon>Burkholderiaceae</taxon>
        <taxon>Paraburkholderia</taxon>
    </lineage>
</organism>
<dbReference type="Proteomes" id="UP000655523">
    <property type="component" value="Unassembled WGS sequence"/>
</dbReference>
<feature type="signal peptide" evidence="1">
    <location>
        <begin position="1"/>
        <end position="40"/>
    </location>
</feature>
<dbReference type="EMBL" id="WOEZ01000216">
    <property type="protein sequence ID" value="NPT60349.1"/>
    <property type="molecule type" value="Genomic_DNA"/>
</dbReference>
<evidence type="ECO:0000313" key="3">
    <source>
        <dbReference type="Proteomes" id="UP000655523"/>
    </source>
</evidence>
<feature type="non-terminal residue" evidence="2">
    <location>
        <position position="79"/>
    </location>
</feature>
<accession>A0A972NXT8</accession>
<name>A0A972NXT8_9BURK</name>
<feature type="chain" id="PRO_5036741178" evidence="1">
    <location>
        <begin position="41"/>
        <end position="79"/>
    </location>
</feature>
<evidence type="ECO:0000313" key="2">
    <source>
        <dbReference type="EMBL" id="NPT60349.1"/>
    </source>
</evidence>
<keyword evidence="1" id="KW-0732">Signal</keyword>